<evidence type="ECO:0000313" key="4">
    <source>
        <dbReference type="Proteomes" id="UP000249354"/>
    </source>
</evidence>
<dbReference type="InterPro" id="IPR003848">
    <property type="entry name" value="DUF218"/>
</dbReference>
<dbReference type="EMBL" id="QBMC01000057">
    <property type="protein sequence ID" value="PZO18250.1"/>
    <property type="molecule type" value="Genomic_DNA"/>
</dbReference>
<organism evidence="3 4">
    <name type="scientific">Leptolyngbya foveolarum</name>
    <dbReference type="NCBI Taxonomy" id="47253"/>
    <lineage>
        <taxon>Bacteria</taxon>
        <taxon>Bacillati</taxon>
        <taxon>Cyanobacteriota</taxon>
        <taxon>Cyanophyceae</taxon>
        <taxon>Leptolyngbyales</taxon>
        <taxon>Leptolyngbyaceae</taxon>
        <taxon>Leptolyngbya group</taxon>
        <taxon>Leptolyngbya</taxon>
    </lineage>
</organism>
<reference evidence="3 4" key="2">
    <citation type="submission" date="2018-06" db="EMBL/GenBank/DDBJ databases">
        <title>Metagenomic assembly of (sub)arctic Cyanobacteria and their associated microbiome from non-axenic cultures.</title>
        <authorList>
            <person name="Baurain D."/>
        </authorList>
    </citation>
    <scope>NUCLEOTIDE SEQUENCE [LARGE SCALE GENOMIC DNA]</scope>
    <source>
        <strain evidence="3">ULC129bin1</strain>
    </source>
</reference>
<sequence>MFFLSKLLPLLIYPLGLSCLLMALGFFWLWKHPKWASWAIAAAFFVLYFSSNILVSNKLVSSLESQYLPPSPMPTADAIVVLGGATLPALAPRPWVEVSERGDRILYGARLYNQGKAPKLILSGGRITWRGGSGASEAGDMQEIAMAMNVPAADILLEETSLNTRQNAVNVKALMAEQNIDSLLLVTSALHMPRSVAIFKQLGINVTPAPTDYLVPQETFEGAEQTFQARLISLFPDSAAIDQFTAAMKEYVGFLFYRLRGWV</sequence>
<evidence type="ECO:0000256" key="1">
    <source>
        <dbReference type="SAM" id="Phobius"/>
    </source>
</evidence>
<dbReference type="PANTHER" id="PTHR30336">
    <property type="entry name" value="INNER MEMBRANE PROTEIN, PROBABLE PERMEASE"/>
    <property type="match status" value="1"/>
</dbReference>
<dbReference type="AlphaFoldDB" id="A0A2W4UGN5"/>
<keyword evidence="1" id="KW-0812">Transmembrane</keyword>
<dbReference type="GO" id="GO:0000270">
    <property type="term" value="P:peptidoglycan metabolic process"/>
    <property type="evidence" value="ECO:0007669"/>
    <property type="project" value="TreeGrafter"/>
</dbReference>
<gene>
    <name evidence="3" type="ORF">DCF25_10030</name>
</gene>
<keyword evidence="1" id="KW-1133">Transmembrane helix</keyword>
<feature type="transmembrane region" description="Helical" evidence="1">
    <location>
        <begin position="35"/>
        <end position="55"/>
    </location>
</feature>
<dbReference type="InterPro" id="IPR051599">
    <property type="entry name" value="Cell_Envelope_Assoc"/>
</dbReference>
<keyword evidence="1" id="KW-0472">Membrane</keyword>
<dbReference type="GO" id="GO:0043164">
    <property type="term" value="P:Gram-negative-bacterium-type cell wall biogenesis"/>
    <property type="evidence" value="ECO:0007669"/>
    <property type="project" value="TreeGrafter"/>
</dbReference>
<evidence type="ECO:0000259" key="2">
    <source>
        <dbReference type="Pfam" id="PF02698"/>
    </source>
</evidence>
<dbReference type="CDD" id="cd06259">
    <property type="entry name" value="YdcF-like"/>
    <property type="match status" value="1"/>
</dbReference>
<comment type="caution">
    <text evidence="3">The sequence shown here is derived from an EMBL/GenBank/DDBJ whole genome shotgun (WGS) entry which is preliminary data.</text>
</comment>
<accession>A0A2W4UGN5</accession>
<feature type="transmembrane region" description="Helical" evidence="1">
    <location>
        <begin position="7"/>
        <end position="29"/>
    </location>
</feature>
<proteinExistence type="predicted"/>
<dbReference type="Gene3D" id="3.40.50.620">
    <property type="entry name" value="HUPs"/>
    <property type="match status" value="1"/>
</dbReference>
<dbReference type="Pfam" id="PF02698">
    <property type="entry name" value="DUF218"/>
    <property type="match status" value="1"/>
</dbReference>
<dbReference type="PANTHER" id="PTHR30336:SF4">
    <property type="entry name" value="ENVELOPE BIOGENESIS FACTOR ELYC"/>
    <property type="match status" value="1"/>
</dbReference>
<dbReference type="Proteomes" id="UP000249354">
    <property type="component" value="Unassembled WGS sequence"/>
</dbReference>
<dbReference type="PROSITE" id="PS51257">
    <property type="entry name" value="PROKAR_LIPOPROTEIN"/>
    <property type="match status" value="1"/>
</dbReference>
<name>A0A2W4UGN5_9CYAN</name>
<reference evidence="4" key="1">
    <citation type="submission" date="2018-04" db="EMBL/GenBank/DDBJ databases">
        <authorList>
            <person name="Cornet L."/>
        </authorList>
    </citation>
    <scope>NUCLEOTIDE SEQUENCE [LARGE SCALE GENOMIC DNA]</scope>
</reference>
<protein>
    <recommendedName>
        <fullName evidence="2">DUF218 domain-containing protein</fullName>
    </recommendedName>
</protein>
<feature type="domain" description="DUF218" evidence="2">
    <location>
        <begin position="77"/>
        <end position="253"/>
    </location>
</feature>
<dbReference type="GO" id="GO:0005886">
    <property type="term" value="C:plasma membrane"/>
    <property type="evidence" value="ECO:0007669"/>
    <property type="project" value="TreeGrafter"/>
</dbReference>
<evidence type="ECO:0000313" key="3">
    <source>
        <dbReference type="EMBL" id="PZO18250.1"/>
    </source>
</evidence>
<dbReference type="InterPro" id="IPR014729">
    <property type="entry name" value="Rossmann-like_a/b/a_fold"/>
</dbReference>